<dbReference type="PROSITE" id="PS50082">
    <property type="entry name" value="WD_REPEATS_2"/>
    <property type="match status" value="2"/>
</dbReference>
<keyword evidence="5" id="KW-1185">Reference proteome</keyword>
<organism evidence="4 5">
    <name type="scientific">Aduncisulcus paluster</name>
    <dbReference type="NCBI Taxonomy" id="2918883"/>
    <lineage>
        <taxon>Eukaryota</taxon>
        <taxon>Metamonada</taxon>
        <taxon>Carpediemonas-like organisms</taxon>
        <taxon>Aduncisulcus</taxon>
    </lineage>
</organism>
<dbReference type="SUPFAM" id="SSF50978">
    <property type="entry name" value="WD40 repeat-like"/>
    <property type="match status" value="1"/>
</dbReference>
<evidence type="ECO:0000256" key="3">
    <source>
        <dbReference type="PROSITE-ProRule" id="PRU00221"/>
    </source>
</evidence>
<dbReference type="EMBL" id="BQXS01011206">
    <property type="protein sequence ID" value="GKT36369.1"/>
    <property type="molecule type" value="Genomic_DNA"/>
</dbReference>
<dbReference type="Proteomes" id="UP001057375">
    <property type="component" value="Unassembled WGS sequence"/>
</dbReference>
<evidence type="ECO:0000256" key="2">
    <source>
        <dbReference type="ARBA" id="ARBA00022737"/>
    </source>
</evidence>
<dbReference type="InterPro" id="IPR015943">
    <property type="entry name" value="WD40/YVTN_repeat-like_dom_sf"/>
</dbReference>
<protein>
    <submittedName>
        <fullName evidence="4">Uncharacterized protein</fullName>
    </submittedName>
</protein>
<proteinExistence type="predicted"/>
<feature type="repeat" description="WD" evidence="3">
    <location>
        <begin position="133"/>
        <end position="172"/>
    </location>
</feature>
<dbReference type="SMART" id="SM00320">
    <property type="entry name" value="WD40"/>
    <property type="match status" value="4"/>
</dbReference>
<dbReference type="Pfam" id="PF00400">
    <property type="entry name" value="WD40"/>
    <property type="match status" value="2"/>
</dbReference>
<gene>
    <name evidence="4" type="ORF">ADUPG1_009347</name>
</gene>
<dbReference type="InterPro" id="IPR036322">
    <property type="entry name" value="WD40_repeat_dom_sf"/>
</dbReference>
<keyword evidence="1 3" id="KW-0853">WD repeat</keyword>
<feature type="non-terminal residue" evidence="4">
    <location>
        <position position="1"/>
    </location>
</feature>
<dbReference type="PROSITE" id="PS50294">
    <property type="entry name" value="WD_REPEATS_REGION"/>
    <property type="match status" value="1"/>
</dbReference>
<dbReference type="PANTHER" id="PTHR19848">
    <property type="entry name" value="WD40 REPEAT PROTEIN"/>
    <property type="match status" value="1"/>
</dbReference>
<evidence type="ECO:0000256" key="1">
    <source>
        <dbReference type="ARBA" id="ARBA00022574"/>
    </source>
</evidence>
<dbReference type="Gene3D" id="2.130.10.10">
    <property type="entry name" value="YVTN repeat-like/Quinoprotein amine dehydrogenase"/>
    <property type="match status" value="2"/>
</dbReference>
<comment type="caution">
    <text evidence="4">The sequence shown here is derived from an EMBL/GenBank/DDBJ whole genome shotgun (WGS) entry which is preliminary data.</text>
</comment>
<feature type="repeat" description="WD" evidence="3">
    <location>
        <begin position="203"/>
        <end position="237"/>
    </location>
</feature>
<reference evidence="4" key="1">
    <citation type="submission" date="2022-03" db="EMBL/GenBank/DDBJ databases">
        <title>Draft genome sequence of Aduncisulcus paluster, a free-living microaerophilic Fornicata.</title>
        <authorList>
            <person name="Yuyama I."/>
            <person name="Kume K."/>
            <person name="Tamura T."/>
            <person name="Inagaki Y."/>
            <person name="Hashimoto T."/>
        </authorList>
    </citation>
    <scope>NUCLEOTIDE SEQUENCE</scope>
    <source>
        <strain evidence="4">NY0171</strain>
    </source>
</reference>
<keyword evidence="2" id="KW-0677">Repeat</keyword>
<dbReference type="PANTHER" id="PTHR19848:SF8">
    <property type="entry name" value="F-BOX AND WD REPEAT DOMAIN CONTAINING 7"/>
    <property type="match status" value="1"/>
</dbReference>
<name>A0ABQ5KY59_9EUKA</name>
<evidence type="ECO:0000313" key="4">
    <source>
        <dbReference type="EMBL" id="GKT36369.1"/>
    </source>
</evidence>
<evidence type="ECO:0000313" key="5">
    <source>
        <dbReference type="Proteomes" id="UP001057375"/>
    </source>
</evidence>
<dbReference type="InterPro" id="IPR001680">
    <property type="entry name" value="WD40_rpt"/>
</dbReference>
<sequence>VARMRLNPRLPFLATASSDAVVRIHNIKILVKPSLVKEVSAHTQEITEQALVRIPTIGGSHPMLLSVAKDAYLTVTDTLTLERVSQVCCDSQLFSLTVNDTGDIAYVGGSTYEILAVSLTPQDESLGCILSRFRGHSGKVQSLCASRDVLFSTSDDFSVRAWRLYSAADLKQRGSLVRKVDPTTGKAMMQPASDVPGECIGEFELHESIVTDIAVSEDGEFLATVSNDHSLSIWKIKRKIGKSRGKVTLSLVWSKDNAHTSTITKVMFGKGESSHFLYTVGWDREVYVWLAKQPKGKIEPYHAFPYVDKGHRTTAISLSPNGCLLIQGTSGGLCTVWNSVAPFALLCVCAREEEQITACACGENIFGIGTECGSFSVWPLVGATTRKELFRGPTPKEIESFEKGEVPF</sequence>
<accession>A0ABQ5KY59</accession>